<proteinExistence type="predicted"/>
<name>A0AAV7MP71_PLEWA</name>
<dbReference type="AlphaFoldDB" id="A0AAV7MP71"/>
<evidence type="ECO:0000313" key="2">
    <source>
        <dbReference type="EMBL" id="KAJ1105556.1"/>
    </source>
</evidence>
<dbReference type="EMBL" id="JANPWB010000013">
    <property type="protein sequence ID" value="KAJ1105556.1"/>
    <property type="molecule type" value="Genomic_DNA"/>
</dbReference>
<accession>A0AAV7MP71</accession>
<gene>
    <name evidence="2" type="ORF">NDU88_002961</name>
</gene>
<comment type="caution">
    <text evidence="2">The sequence shown here is derived from an EMBL/GenBank/DDBJ whole genome shotgun (WGS) entry which is preliminary data.</text>
</comment>
<reference evidence="2" key="1">
    <citation type="journal article" date="2022" name="bioRxiv">
        <title>Sequencing and chromosome-scale assembly of the giantPleurodeles waltlgenome.</title>
        <authorList>
            <person name="Brown T."/>
            <person name="Elewa A."/>
            <person name="Iarovenko S."/>
            <person name="Subramanian E."/>
            <person name="Araus A.J."/>
            <person name="Petzold A."/>
            <person name="Susuki M."/>
            <person name="Suzuki K.-i.T."/>
            <person name="Hayashi T."/>
            <person name="Toyoda A."/>
            <person name="Oliveira C."/>
            <person name="Osipova E."/>
            <person name="Leigh N.D."/>
            <person name="Simon A."/>
            <person name="Yun M.H."/>
        </authorList>
    </citation>
    <scope>NUCLEOTIDE SEQUENCE</scope>
    <source>
        <strain evidence="2">20211129_DDA</strain>
        <tissue evidence="2">Liver</tissue>
    </source>
</reference>
<feature type="region of interest" description="Disordered" evidence="1">
    <location>
        <begin position="159"/>
        <end position="195"/>
    </location>
</feature>
<evidence type="ECO:0000313" key="3">
    <source>
        <dbReference type="Proteomes" id="UP001066276"/>
    </source>
</evidence>
<sequence>MDQARGEQADCEGCDSVDNQGCTSAGPQPSAAGRLVWQLTRAAPGGRVGCPKIWRACHRAGLAEGWRRPARVLGPAACWWQAGQRPAAGDNEGPGLRGLEEAVSGARGNCGAAGARAAERGLGLRPIAGGDSGLHRLRRPRGAVGAVGVAWPPRDVVSRRGLADVQSKPHQGSVGPLSSRGDAAQFGVARRDRVQ</sequence>
<keyword evidence="3" id="KW-1185">Reference proteome</keyword>
<organism evidence="2 3">
    <name type="scientific">Pleurodeles waltl</name>
    <name type="common">Iberian ribbed newt</name>
    <dbReference type="NCBI Taxonomy" id="8319"/>
    <lineage>
        <taxon>Eukaryota</taxon>
        <taxon>Metazoa</taxon>
        <taxon>Chordata</taxon>
        <taxon>Craniata</taxon>
        <taxon>Vertebrata</taxon>
        <taxon>Euteleostomi</taxon>
        <taxon>Amphibia</taxon>
        <taxon>Batrachia</taxon>
        <taxon>Caudata</taxon>
        <taxon>Salamandroidea</taxon>
        <taxon>Salamandridae</taxon>
        <taxon>Pleurodelinae</taxon>
        <taxon>Pleurodeles</taxon>
    </lineage>
</organism>
<protein>
    <submittedName>
        <fullName evidence="2">Uncharacterized protein</fullName>
    </submittedName>
</protein>
<dbReference type="Proteomes" id="UP001066276">
    <property type="component" value="Chromosome 9"/>
</dbReference>
<evidence type="ECO:0000256" key="1">
    <source>
        <dbReference type="SAM" id="MobiDB-lite"/>
    </source>
</evidence>